<evidence type="ECO:0000256" key="1">
    <source>
        <dbReference type="SAM" id="MobiDB-lite"/>
    </source>
</evidence>
<proteinExistence type="predicted"/>
<keyword evidence="2" id="KW-0472">Membrane</keyword>
<dbReference type="Proteomes" id="UP000201613">
    <property type="component" value="Unassembled WGS sequence"/>
</dbReference>
<name>A0A238LGA2_9RHOB</name>
<dbReference type="AlphaFoldDB" id="A0A238LGA2"/>
<keyword evidence="2" id="KW-1133">Transmembrane helix</keyword>
<feature type="transmembrane region" description="Helical" evidence="2">
    <location>
        <begin position="57"/>
        <end position="75"/>
    </location>
</feature>
<evidence type="ECO:0000256" key="2">
    <source>
        <dbReference type="SAM" id="Phobius"/>
    </source>
</evidence>
<feature type="region of interest" description="Disordered" evidence="1">
    <location>
        <begin position="1"/>
        <end position="21"/>
    </location>
</feature>
<evidence type="ECO:0000313" key="4">
    <source>
        <dbReference type="Proteomes" id="UP000201613"/>
    </source>
</evidence>
<reference evidence="3 4" key="1">
    <citation type="submission" date="2017-05" db="EMBL/GenBank/DDBJ databases">
        <authorList>
            <person name="Song R."/>
            <person name="Chenine A.L."/>
            <person name="Ruprecht R.M."/>
        </authorList>
    </citation>
    <scope>NUCLEOTIDE SEQUENCE [LARGE SCALE GENOMIC DNA]</scope>
    <source>
        <strain evidence="3 4">CECT 8899</strain>
    </source>
</reference>
<sequence length="130" mass="14283">MSDDYTKGRLGGVPNDPTSSSYQLGLAERTAYNSSNYPMERRTKGGSMLPGKGDAPLATGLVLWLGLTWVAFELINAQQPWWLVAAAFFGPALLVIALRKIKLFRWLIDGAALVICLLGVVRFFDWYNGG</sequence>
<dbReference type="RefSeq" id="WP_093992106.1">
    <property type="nucleotide sequence ID" value="NZ_FXZK01000003.1"/>
</dbReference>
<keyword evidence="2" id="KW-0812">Transmembrane</keyword>
<organism evidence="3 4">
    <name type="scientific">Flavimaricola marinus</name>
    <dbReference type="NCBI Taxonomy" id="1819565"/>
    <lineage>
        <taxon>Bacteria</taxon>
        <taxon>Pseudomonadati</taxon>
        <taxon>Pseudomonadota</taxon>
        <taxon>Alphaproteobacteria</taxon>
        <taxon>Rhodobacterales</taxon>
        <taxon>Paracoccaceae</taxon>
        <taxon>Flavimaricola</taxon>
    </lineage>
</organism>
<gene>
    <name evidence="3" type="ORF">LOM8899_02065</name>
</gene>
<evidence type="ECO:0000313" key="3">
    <source>
        <dbReference type="EMBL" id="SMY07920.1"/>
    </source>
</evidence>
<keyword evidence="4" id="KW-1185">Reference proteome</keyword>
<feature type="transmembrane region" description="Helical" evidence="2">
    <location>
        <begin position="81"/>
        <end position="99"/>
    </location>
</feature>
<accession>A0A238LGA2</accession>
<dbReference type="EMBL" id="FXZK01000003">
    <property type="protein sequence ID" value="SMY07920.1"/>
    <property type="molecule type" value="Genomic_DNA"/>
</dbReference>
<feature type="transmembrane region" description="Helical" evidence="2">
    <location>
        <begin position="106"/>
        <end position="124"/>
    </location>
</feature>
<protein>
    <submittedName>
        <fullName evidence="3">Uncharacterized protein</fullName>
    </submittedName>
</protein>